<dbReference type="Proteomes" id="UP000477911">
    <property type="component" value="Unassembled WGS sequence"/>
</dbReference>
<gene>
    <name evidence="2" type="ORF">GR170_15465</name>
</gene>
<accession>A0A6L7G6R5</accession>
<proteinExistence type="predicted"/>
<evidence type="ECO:0008006" key="4">
    <source>
        <dbReference type="Google" id="ProtNLM"/>
    </source>
</evidence>
<evidence type="ECO:0000313" key="3">
    <source>
        <dbReference type="Proteomes" id="UP000477911"/>
    </source>
</evidence>
<dbReference type="AlphaFoldDB" id="A0A6L7G6R5"/>
<dbReference type="RefSeq" id="WP_160895361.1">
    <property type="nucleotide sequence ID" value="NZ_WUMU01000017.1"/>
</dbReference>
<evidence type="ECO:0000313" key="2">
    <source>
        <dbReference type="EMBL" id="MXN19237.1"/>
    </source>
</evidence>
<reference evidence="2 3" key="1">
    <citation type="submission" date="2019-12" db="EMBL/GenBank/DDBJ databases">
        <authorList>
            <person name="Li M."/>
        </authorList>
    </citation>
    <scope>NUCLEOTIDE SEQUENCE [LARGE SCALE GENOMIC DNA]</scope>
    <source>
        <strain evidence="2 3">GBMRC 2024</strain>
    </source>
</reference>
<protein>
    <recommendedName>
        <fullName evidence="4">DUF3035 domain-containing protein</fullName>
    </recommendedName>
</protein>
<sequence>MTAVSAPRARRCLLPALLLLGLAACGTPSSFDNPNLTLDAATPYPDLVPEGQILARADAPTRIAEQDDQALLARAARLKARAAALRATEVAG</sequence>
<keyword evidence="3" id="KW-1185">Reference proteome</keyword>
<dbReference type="EMBL" id="WUMU01000017">
    <property type="protein sequence ID" value="MXN19237.1"/>
    <property type="molecule type" value="Genomic_DNA"/>
</dbReference>
<feature type="signal peptide" evidence="1">
    <location>
        <begin position="1"/>
        <end position="31"/>
    </location>
</feature>
<name>A0A6L7G6R5_9RHOB</name>
<evidence type="ECO:0000256" key="1">
    <source>
        <dbReference type="SAM" id="SignalP"/>
    </source>
</evidence>
<feature type="chain" id="PRO_5026983721" description="DUF3035 domain-containing protein" evidence="1">
    <location>
        <begin position="32"/>
        <end position="92"/>
    </location>
</feature>
<organism evidence="2 3">
    <name type="scientific">Pseudooceanicola albus</name>
    <dbReference type="NCBI Taxonomy" id="2692189"/>
    <lineage>
        <taxon>Bacteria</taxon>
        <taxon>Pseudomonadati</taxon>
        <taxon>Pseudomonadota</taxon>
        <taxon>Alphaproteobacteria</taxon>
        <taxon>Rhodobacterales</taxon>
        <taxon>Paracoccaceae</taxon>
        <taxon>Pseudooceanicola</taxon>
    </lineage>
</organism>
<comment type="caution">
    <text evidence="2">The sequence shown here is derived from an EMBL/GenBank/DDBJ whole genome shotgun (WGS) entry which is preliminary data.</text>
</comment>
<keyword evidence="1" id="KW-0732">Signal</keyword>